<evidence type="ECO:0000256" key="1">
    <source>
        <dbReference type="SAM" id="MobiDB-lite"/>
    </source>
</evidence>
<dbReference type="EMBL" id="GBHO01011048">
    <property type="protein sequence ID" value="JAG32556.1"/>
    <property type="molecule type" value="Transcribed_RNA"/>
</dbReference>
<dbReference type="AlphaFoldDB" id="A0A0A9YLR3"/>
<evidence type="ECO:0000313" key="2">
    <source>
        <dbReference type="EMBL" id="JAG32556.1"/>
    </source>
</evidence>
<protein>
    <submittedName>
        <fullName evidence="2">Calcitonin receptor-like protein 1</fullName>
    </submittedName>
</protein>
<feature type="non-terminal residue" evidence="2">
    <location>
        <position position="1"/>
    </location>
</feature>
<reference evidence="2" key="2">
    <citation type="submission" date="2014-07" db="EMBL/GenBank/DDBJ databases">
        <authorList>
            <person name="Hull J."/>
        </authorList>
    </citation>
    <scope>NUCLEOTIDE SEQUENCE</scope>
</reference>
<feature type="region of interest" description="Disordered" evidence="1">
    <location>
        <begin position="135"/>
        <end position="161"/>
    </location>
</feature>
<reference evidence="2" key="1">
    <citation type="journal article" date="2014" name="PLoS ONE">
        <title>Transcriptome-Based Identification of ABC Transporters in the Western Tarnished Plant Bug Lygus hesperus.</title>
        <authorList>
            <person name="Hull J.J."/>
            <person name="Chaney K."/>
            <person name="Geib S.M."/>
            <person name="Fabrick J.A."/>
            <person name="Brent C.S."/>
            <person name="Walsh D."/>
            <person name="Lavine L.C."/>
        </authorList>
    </citation>
    <scope>NUCLEOTIDE SEQUENCE</scope>
</reference>
<sequence length="161" mass="18614">VRFLDKFNETDEFGEFSPEIKNRTKGKENNETELEIEIFMERTDTKNENAETQPNDVNEEFHDAVGEPDTSSLDQPGSSGMITHRGPRRPKIERTGRPGRPRKFFNTVTKSECTMVEECLLIDEQLKSRLAQWKSKMSTKEHNPSPKSNESSLKHIYIRPT</sequence>
<feature type="region of interest" description="Disordered" evidence="1">
    <location>
        <begin position="41"/>
        <end position="105"/>
    </location>
</feature>
<proteinExistence type="predicted"/>
<gene>
    <name evidence="2" type="primary">pdfr-1_1</name>
    <name evidence="2" type="ORF">CM83_102099</name>
</gene>
<accession>A0A0A9YLR3</accession>
<organism evidence="2">
    <name type="scientific">Lygus hesperus</name>
    <name type="common">Western plant bug</name>
    <dbReference type="NCBI Taxonomy" id="30085"/>
    <lineage>
        <taxon>Eukaryota</taxon>
        <taxon>Metazoa</taxon>
        <taxon>Ecdysozoa</taxon>
        <taxon>Arthropoda</taxon>
        <taxon>Hexapoda</taxon>
        <taxon>Insecta</taxon>
        <taxon>Pterygota</taxon>
        <taxon>Neoptera</taxon>
        <taxon>Paraneoptera</taxon>
        <taxon>Hemiptera</taxon>
        <taxon>Heteroptera</taxon>
        <taxon>Panheteroptera</taxon>
        <taxon>Cimicomorpha</taxon>
        <taxon>Miridae</taxon>
        <taxon>Mirini</taxon>
        <taxon>Lygus</taxon>
    </lineage>
</organism>
<feature type="compositionally biased region" description="Polar residues" evidence="1">
    <location>
        <begin position="69"/>
        <end position="81"/>
    </location>
</feature>
<keyword evidence="2" id="KW-0675">Receptor</keyword>
<name>A0A0A9YLR3_LYGHE</name>